<dbReference type="Pfam" id="PF15632">
    <property type="entry name" value="ATPgrasp_Ter"/>
    <property type="match status" value="1"/>
</dbReference>
<gene>
    <name evidence="2" type="ORF">S06H3_43122</name>
</gene>
<proteinExistence type="predicted"/>
<dbReference type="EMBL" id="BARV01026713">
    <property type="protein sequence ID" value="GAI44046.1"/>
    <property type="molecule type" value="Genomic_DNA"/>
</dbReference>
<dbReference type="SUPFAM" id="SSF56059">
    <property type="entry name" value="Glutathione synthetase ATP-binding domain-like"/>
    <property type="match status" value="1"/>
</dbReference>
<evidence type="ECO:0000259" key="1">
    <source>
        <dbReference type="PROSITE" id="PS50975"/>
    </source>
</evidence>
<dbReference type="InterPro" id="IPR013815">
    <property type="entry name" value="ATP_grasp_subdomain_1"/>
</dbReference>
<name>X1PNG8_9ZZZZ</name>
<dbReference type="InterPro" id="IPR011761">
    <property type="entry name" value="ATP-grasp"/>
</dbReference>
<accession>X1PNG8</accession>
<feature type="domain" description="ATP-grasp" evidence="1">
    <location>
        <begin position="108"/>
        <end position="169"/>
    </location>
</feature>
<comment type="caution">
    <text evidence="2">The sequence shown here is derived from an EMBL/GenBank/DDBJ whole genome shotgun (WGS) entry which is preliminary data.</text>
</comment>
<reference evidence="2" key="1">
    <citation type="journal article" date="2014" name="Front. Microbiol.">
        <title>High frequency of phylogenetically diverse reductive dehalogenase-homologous genes in deep subseafloor sedimentary metagenomes.</title>
        <authorList>
            <person name="Kawai M."/>
            <person name="Futagami T."/>
            <person name="Toyoda A."/>
            <person name="Takaki Y."/>
            <person name="Nishi S."/>
            <person name="Hori S."/>
            <person name="Arai W."/>
            <person name="Tsubouchi T."/>
            <person name="Morono Y."/>
            <person name="Uchiyama I."/>
            <person name="Ito T."/>
            <person name="Fujiyama A."/>
            <person name="Inagaki F."/>
            <person name="Takami H."/>
        </authorList>
    </citation>
    <scope>NUCLEOTIDE SEQUENCE</scope>
    <source>
        <strain evidence="2">Expedition CK06-06</strain>
    </source>
</reference>
<dbReference type="Gene3D" id="3.30.1490.20">
    <property type="entry name" value="ATP-grasp fold, A domain"/>
    <property type="match status" value="1"/>
</dbReference>
<evidence type="ECO:0000313" key="2">
    <source>
        <dbReference type="EMBL" id="GAI44046.1"/>
    </source>
</evidence>
<dbReference type="GO" id="GO:0005524">
    <property type="term" value="F:ATP binding"/>
    <property type="evidence" value="ECO:0007669"/>
    <property type="project" value="InterPro"/>
</dbReference>
<protein>
    <recommendedName>
        <fullName evidence="1">ATP-grasp domain-containing protein</fullName>
    </recommendedName>
</protein>
<dbReference type="GO" id="GO:0046872">
    <property type="term" value="F:metal ion binding"/>
    <property type="evidence" value="ECO:0007669"/>
    <property type="project" value="InterPro"/>
</dbReference>
<dbReference type="PROSITE" id="PS50975">
    <property type="entry name" value="ATP_GRASP"/>
    <property type="match status" value="1"/>
</dbReference>
<organism evidence="2">
    <name type="scientific">marine sediment metagenome</name>
    <dbReference type="NCBI Taxonomy" id="412755"/>
    <lineage>
        <taxon>unclassified sequences</taxon>
        <taxon>metagenomes</taxon>
        <taxon>ecological metagenomes</taxon>
    </lineage>
</organism>
<dbReference type="Gene3D" id="3.30.470.20">
    <property type="entry name" value="ATP-grasp fold, B domain"/>
    <property type="match status" value="1"/>
</dbReference>
<sequence length="203" mass="22464">GINVPITVLSVEEALKLIDEGKLKWPVVVKHRKGSASMNITYCQNKKRLRSVFETCPFPMIQEFVDGDEYGYDLFSDFDYRPISVFCKKKIRIRAGVADQAISTDNPQLIELGLKIARNLQIFGPTDLDVLISPQGPKLLEINPRFGGGYPCSHLAGANFPAKLIAIRNGQKLTADIGSCPAGVVMLKQDEIISHNCNNFKSI</sequence>
<feature type="non-terminal residue" evidence="2">
    <location>
        <position position="1"/>
    </location>
</feature>
<dbReference type="AlphaFoldDB" id="X1PNG8"/>